<evidence type="ECO:0000313" key="2">
    <source>
        <dbReference type="EMBL" id="PAK74982.1"/>
    </source>
</evidence>
<evidence type="ECO:0000256" key="1">
    <source>
        <dbReference type="SAM" id="MobiDB-lite"/>
    </source>
</evidence>
<dbReference type="InterPro" id="IPR010982">
    <property type="entry name" value="Lambda_DNA-bd_dom_sf"/>
</dbReference>
<organism evidence="2 3">
    <name type="scientific">Acetobacter fabarum</name>
    <dbReference type="NCBI Taxonomy" id="483199"/>
    <lineage>
        <taxon>Bacteria</taxon>
        <taxon>Pseudomonadati</taxon>
        <taxon>Pseudomonadota</taxon>
        <taxon>Alphaproteobacteria</taxon>
        <taxon>Acetobacterales</taxon>
        <taxon>Acetobacteraceae</taxon>
        <taxon>Acetobacter</taxon>
    </lineage>
</organism>
<dbReference type="GO" id="GO:0003677">
    <property type="term" value="F:DNA binding"/>
    <property type="evidence" value="ECO:0007669"/>
    <property type="project" value="InterPro"/>
</dbReference>
<name>A0A269XNQ2_9PROT</name>
<dbReference type="SUPFAM" id="SSF47413">
    <property type="entry name" value="lambda repressor-like DNA-binding domains"/>
    <property type="match status" value="1"/>
</dbReference>
<dbReference type="InterPro" id="IPR001387">
    <property type="entry name" value="Cro/C1-type_HTH"/>
</dbReference>
<dbReference type="Gene3D" id="1.10.260.40">
    <property type="entry name" value="lambda repressor-like DNA-binding domains"/>
    <property type="match status" value="1"/>
</dbReference>
<dbReference type="RefSeq" id="WP_095350601.1">
    <property type="nucleotide sequence ID" value="NZ_NCXK01000067.1"/>
</dbReference>
<comment type="caution">
    <text evidence="2">The sequence shown here is derived from an EMBL/GenBank/DDBJ whole genome shotgun (WGS) entry which is preliminary data.</text>
</comment>
<accession>A0A269XNQ2</accession>
<keyword evidence="3" id="KW-1185">Reference proteome</keyword>
<dbReference type="EMBL" id="NCXK01000067">
    <property type="protein sequence ID" value="PAK74982.1"/>
    <property type="molecule type" value="Genomic_DNA"/>
</dbReference>
<evidence type="ECO:0008006" key="4">
    <source>
        <dbReference type="Google" id="ProtNLM"/>
    </source>
</evidence>
<sequence>MTDDKEIALPADPNDPEDRPVSKSGLVMAHRGRKLRMARAGLALSQEAFSALLGVSSVELLAWEQARQKIPEDVFAKLLDIKVSQ</sequence>
<dbReference type="OrthoDB" id="461984at2"/>
<dbReference type="AlphaFoldDB" id="A0A269XNQ2"/>
<reference evidence="2 3" key="1">
    <citation type="submission" date="2017-04" db="EMBL/GenBank/DDBJ databases">
        <title>Kefir bacterial isolates.</title>
        <authorList>
            <person name="Kim Y."/>
            <person name="Blasche S."/>
            <person name="Patil K.R."/>
        </authorList>
    </citation>
    <scope>NUCLEOTIDE SEQUENCE [LARGE SCALE GENOMIC DNA]</scope>
    <source>
        <strain evidence="2 3">KR</strain>
    </source>
</reference>
<feature type="region of interest" description="Disordered" evidence="1">
    <location>
        <begin position="1"/>
        <end position="23"/>
    </location>
</feature>
<protein>
    <recommendedName>
        <fullName evidence="4">Transcriptional regulator</fullName>
    </recommendedName>
</protein>
<dbReference type="Proteomes" id="UP000216151">
    <property type="component" value="Unassembled WGS sequence"/>
</dbReference>
<evidence type="ECO:0000313" key="3">
    <source>
        <dbReference type="Proteomes" id="UP000216151"/>
    </source>
</evidence>
<proteinExistence type="predicted"/>
<gene>
    <name evidence="2" type="ORF">B8X00_13820</name>
</gene>
<dbReference type="CDD" id="cd00093">
    <property type="entry name" value="HTH_XRE"/>
    <property type="match status" value="1"/>
</dbReference>